<dbReference type="AlphaFoldDB" id="A0A9Q4GV80"/>
<dbReference type="GO" id="GO:0055085">
    <property type="term" value="P:transmembrane transport"/>
    <property type="evidence" value="ECO:0007669"/>
    <property type="project" value="InterPro"/>
</dbReference>
<dbReference type="GO" id="GO:0016020">
    <property type="term" value="C:membrane"/>
    <property type="evidence" value="ECO:0007669"/>
    <property type="project" value="UniProtKB-SubCell"/>
</dbReference>
<sequence length="585" mass="63537">MQSSRLLRWMPGLSVFLHYERKNLRFDIRAGLSVAAVALPVAIAYTGLMGINAIVGLYACILPMMTYALFGSSRQLIVGPDAATCAVIAAAIIPLAKGDPDTLWQLAIIMTLMTGVWCLIAGHFKLAAFADFLSQPILQGLLNGVAVTIIVGQIGNVLGLDELPSQLIECLVALPDHMHLLHMPTLILSAASLAALLLLRAVRRNWPGPLIVMTIATLVSAKLDFASMGIAVVGNLGNGLPHIKMPSFDPGLLRELVIPSLNLAVISIVSFMMTVRSFAEKNGYTIDVDQELRAQGYINIASGLSQGFAVSAATSRTAVNDASGGKTQMVSLIAAGLIALVLFFLTGFLGHIPLATLGVVLIYSSWSMFSIRQIFSFRKRNKSAFTLALFTLVAVLVVGLINGIGFAVLLGLVQFLRTVFRPTDQLLGVDEQGMIHSINNSNVDINQVDGLLMYRFNSPLTYFNVAYFKKRVLQVVNTAPKRPGWIAVDATVSFINNDMSVFSTLNELVTELKIKGVTLILAGRRTELTRWVSENKIKRNDDDLIIVPDLYFAIRLIQSKQQGRIKAIEEAMEQAEEGAEKPLTT</sequence>
<feature type="transmembrane region" description="Helical" evidence="5">
    <location>
        <begin position="180"/>
        <end position="199"/>
    </location>
</feature>
<proteinExistence type="predicted"/>
<comment type="subcellular location">
    <subcellularLocation>
        <location evidence="1">Membrane</location>
        <topology evidence="1">Multi-pass membrane protein</topology>
    </subcellularLocation>
</comment>
<evidence type="ECO:0000256" key="4">
    <source>
        <dbReference type="ARBA" id="ARBA00023136"/>
    </source>
</evidence>
<feature type="transmembrane region" description="Helical" evidence="5">
    <location>
        <begin position="211"/>
        <end position="236"/>
    </location>
</feature>
<protein>
    <submittedName>
        <fullName evidence="7">SulP family inorganic anion transporter</fullName>
    </submittedName>
</protein>
<keyword evidence="4 5" id="KW-0472">Membrane</keyword>
<feature type="transmembrane region" description="Helical" evidence="5">
    <location>
        <begin position="355"/>
        <end position="375"/>
    </location>
</feature>
<dbReference type="PROSITE" id="PS50801">
    <property type="entry name" value="STAS"/>
    <property type="match status" value="1"/>
</dbReference>
<evidence type="ECO:0000313" key="7">
    <source>
        <dbReference type="EMBL" id="MCY0791715.1"/>
    </source>
</evidence>
<dbReference type="InterPro" id="IPR002645">
    <property type="entry name" value="STAS_dom"/>
</dbReference>
<dbReference type="RefSeq" id="WP_235557051.1">
    <property type="nucleotide sequence ID" value="NZ_BRRE01000002.1"/>
</dbReference>
<reference evidence="7" key="1">
    <citation type="submission" date="2022-08" db="EMBL/GenBank/DDBJ databases">
        <authorList>
            <person name="Dale J.L."/>
        </authorList>
    </citation>
    <scope>NUCLEOTIDE SEQUENCE</scope>
    <source>
        <strain evidence="7">2022EL-00758</strain>
    </source>
</reference>
<feature type="transmembrane region" description="Helical" evidence="5">
    <location>
        <begin position="141"/>
        <end position="160"/>
    </location>
</feature>
<keyword evidence="2 5" id="KW-0812">Transmembrane</keyword>
<dbReference type="InterPro" id="IPR001902">
    <property type="entry name" value="SLC26A/SulP_fam"/>
</dbReference>
<feature type="transmembrane region" description="Helical" evidence="5">
    <location>
        <begin position="387"/>
        <end position="413"/>
    </location>
</feature>
<dbReference type="Gene3D" id="3.30.750.24">
    <property type="entry name" value="STAS domain"/>
    <property type="match status" value="1"/>
</dbReference>
<feature type="transmembrane region" description="Helical" evidence="5">
    <location>
        <begin position="329"/>
        <end position="349"/>
    </location>
</feature>
<feature type="transmembrane region" description="Helical" evidence="5">
    <location>
        <begin position="256"/>
        <end position="275"/>
    </location>
</feature>
<evidence type="ECO:0000313" key="8">
    <source>
        <dbReference type="Proteomes" id="UP001076655"/>
    </source>
</evidence>
<evidence type="ECO:0000259" key="6">
    <source>
        <dbReference type="PROSITE" id="PS50801"/>
    </source>
</evidence>
<name>A0A9Q4GV80_MORMO</name>
<dbReference type="EMBL" id="JAPNMI010000013">
    <property type="protein sequence ID" value="MCY0791715.1"/>
    <property type="molecule type" value="Genomic_DNA"/>
</dbReference>
<evidence type="ECO:0000256" key="1">
    <source>
        <dbReference type="ARBA" id="ARBA00004141"/>
    </source>
</evidence>
<dbReference type="SUPFAM" id="SSF52091">
    <property type="entry name" value="SpoIIaa-like"/>
    <property type="match status" value="1"/>
</dbReference>
<gene>
    <name evidence="7" type="ORF">N0392_18770</name>
</gene>
<feature type="transmembrane region" description="Helical" evidence="5">
    <location>
        <begin position="77"/>
        <end position="96"/>
    </location>
</feature>
<dbReference type="Proteomes" id="UP001076655">
    <property type="component" value="Unassembled WGS sequence"/>
</dbReference>
<feature type="transmembrane region" description="Helical" evidence="5">
    <location>
        <begin position="51"/>
        <end position="70"/>
    </location>
</feature>
<evidence type="ECO:0000256" key="3">
    <source>
        <dbReference type="ARBA" id="ARBA00022989"/>
    </source>
</evidence>
<comment type="caution">
    <text evidence="7">The sequence shown here is derived from an EMBL/GenBank/DDBJ whole genome shotgun (WGS) entry which is preliminary data.</text>
</comment>
<dbReference type="PANTHER" id="PTHR11814">
    <property type="entry name" value="SULFATE TRANSPORTER"/>
    <property type="match status" value="1"/>
</dbReference>
<evidence type="ECO:0000256" key="2">
    <source>
        <dbReference type="ARBA" id="ARBA00022692"/>
    </source>
</evidence>
<feature type="domain" description="STAS" evidence="6">
    <location>
        <begin position="441"/>
        <end position="575"/>
    </location>
</feature>
<feature type="transmembrane region" description="Helical" evidence="5">
    <location>
        <begin position="26"/>
        <end position="45"/>
    </location>
</feature>
<feature type="transmembrane region" description="Helical" evidence="5">
    <location>
        <begin position="102"/>
        <end position="120"/>
    </location>
</feature>
<keyword evidence="3 5" id="KW-1133">Transmembrane helix</keyword>
<organism evidence="7 8">
    <name type="scientific">Morganella morganii</name>
    <name type="common">Proteus morganii</name>
    <dbReference type="NCBI Taxonomy" id="582"/>
    <lineage>
        <taxon>Bacteria</taxon>
        <taxon>Pseudomonadati</taxon>
        <taxon>Pseudomonadota</taxon>
        <taxon>Gammaproteobacteria</taxon>
        <taxon>Enterobacterales</taxon>
        <taxon>Morganellaceae</taxon>
        <taxon>Morganella</taxon>
    </lineage>
</organism>
<dbReference type="InterPro" id="IPR011547">
    <property type="entry name" value="SLC26A/SulP_dom"/>
</dbReference>
<dbReference type="CDD" id="cd07042">
    <property type="entry name" value="STAS_SulP_like_sulfate_transporter"/>
    <property type="match status" value="1"/>
</dbReference>
<evidence type="ECO:0000256" key="5">
    <source>
        <dbReference type="SAM" id="Phobius"/>
    </source>
</evidence>
<dbReference type="Pfam" id="PF00916">
    <property type="entry name" value="Sulfate_transp"/>
    <property type="match status" value="1"/>
</dbReference>
<dbReference type="InterPro" id="IPR036513">
    <property type="entry name" value="STAS_dom_sf"/>
</dbReference>
<accession>A0A9Q4GV80</accession>
<dbReference type="Pfam" id="PF01740">
    <property type="entry name" value="STAS"/>
    <property type="match status" value="1"/>
</dbReference>